<dbReference type="EMBL" id="CTEE01000001">
    <property type="protein sequence ID" value="CQD13768.1"/>
    <property type="molecule type" value="Genomic_DNA"/>
</dbReference>
<evidence type="ECO:0000313" key="10">
    <source>
        <dbReference type="Proteomes" id="UP000199251"/>
    </source>
</evidence>
<name>A0A0E4GXQ9_MYCLN</name>
<keyword evidence="7" id="KW-0472">Membrane</keyword>
<dbReference type="Proteomes" id="UP000199251">
    <property type="component" value="Unassembled WGS sequence"/>
</dbReference>
<keyword evidence="5 9" id="KW-0808">Transferase</keyword>
<dbReference type="GO" id="GO:0000155">
    <property type="term" value="F:phosphorelay sensor kinase activity"/>
    <property type="evidence" value="ECO:0007669"/>
    <property type="project" value="InterPro"/>
</dbReference>
<keyword evidence="5 9" id="KW-0418">Kinase</keyword>
<evidence type="ECO:0000256" key="3">
    <source>
        <dbReference type="ARBA" id="ARBA00012438"/>
    </source>
</evidence>
<evidence type="ECO:0000256" key="4">
    <source>
        <dbReference type="ARBA" id="ARBA00022553"/>
    </source>
</evidence>
<accession>A0A0E4GXQ9</accession>
<dbReference type="STRING" id="141349.BN1232_02788"/>
<keyword evidence="4" id="KW-0597">Phosphoprotein</keyword>
<proteinExistence type="predicted"/>
<evidence type="ECO:0000256" key="2">
    <source>
        <dbReference type="ARBA" id="ARBA00004236"/>
    </source>
</evidence>
<dbReference type="Gene3D" id="3.30.565.10">
    <property type="entry name" value="Histidine kinase-like ATPase, C-terminal domain"/>
    <property type="match status" value="1"/>
</dbReference>
<dbReference type="PANTHER" id="PTHR43065">
    <property type="entry name" value="SENSOR HISTIDINE KINASE"/>
    <property type="match status" value="1"/>
</dbReference>
<evidence type="ECO:0000313" key="9">
    <source>
        <dbReference type="EMBL" id="CQD13768.1"/>
    </source>
</evidence>
<dbReference type="InterPro" id="IPR004358">
    <property type="entry name" value="Sig_transdc_His_kin-like_C"/>
</dbReference>
<dbReference type="InterPro" id="IPR036097">
    <property type="entry name" value="HisK_dim/P_sf"/>
</dbReference>
<keyword evidence="7" id="KW-0812">Transmembrane</keyword>
<keyword evidence="6" id="KW-0902">Two-component regulatory system</keyword>
<evidence type="ECO:0000256" key="7">
    <source>
        <dbReference type="SAM" id="Phobius"/>
    </source>
</evidence>
<dbReference type="PRINTS" id="PR00344">
    <property type="entry name" value="BCTRLSENSOR"/>
</dbReference>
<sequence>MEQDSSAPNVRRPWPTTKVFWNLAIAMIGFGILVAIMGRISLLGLGIHRDEAFRVQPVVISITAGILIGLLNYVIVGRVVRHRLHVVSDRLMAAQREIADSIGTDTWEPLTLRYGLPVYSDDEFGRTAASFNYLLNSLDSSQLAERELRQSLVEQAKLAAMGTLTAGVAHETKNPLNFVKNFAELNLELCDELREVIAEDGDELVCDVEENTKKIVHHADRALAVMATMLQVGRSHAGDAQPCHLNKIVEQSAGLAEHSWRASHQGVRCAIRISLDDDDPIVRGFEGDLVQVMINLVMNGLEAASTDADRVGEVHITVQHDDRWTTVVVTDNGPGVDPETLPRIFEPFFTTKYRSGGTGLGLSISKNIVDNRHQGELSASNAPGAGARFVVKLPLEAVAAKAAAPA</sequence>
<dbReference type="SMART" id="SM00388">
    <property type="entry name" value="HisKA"/>
    <property type="match status" value="1"/>
</dbReference>
<dbReference type="PROSITE" id="PS50109">
    <property type="entry name" value="HIS_KIN"/>
    <property type="match status" value="1"/>
</dbReference>
<dbReference type="InterPro" id="IPR036890">
    <property type="entry name" value="HATPase_C_sf"/>
</dbReference>
<dbReference type="Gene3D" id="1.10.287.130">
    <property type="match status" value="1"/>
</dbReference>
<evidence type="ECO:0000256" key="5">
    <source>
        <dbReference type="ARBA" id="ARBA00022777"/>
    </source>
</evidence>
<dbReference type="InterPro" id="IPR003594">
    <property type="entry name" value="HATPase_dom"/>
</dbReference>
<comment type="catalytic activity">
    <reaction evidence="1">
        <text>ATP + protein L-histidine = ADP + protein N-phospho-L-histidine.</text>
        <dbReference type="EC" id="2.7.13.3"/>
    </reaction>
</comment>
<dbReference type="InterPro" id="IPR003661">
    <property type="entry name" value="HisK_dim/P_dom"/>
</dbReference>
<feature type="transmembrane region" description="Helical" evidence="7">
    <location>
        <begin position="57"/>
        <end position="76"/>
    </location>
</feature>
<evidence type="ECO:0000256" key="6">
    <source>
        <dbReference type="ARBA" id="ARBA00023012"/>
    </source>
</evidence>
<feature type="domain" description="Histidine kinase" evidence="8">
    <location>
        <begin position="167"/>
        <end position="397"/>
    </location>
</feature>
<dbReference type="SUPFAM" id="SSF47384">
    <property type="entry name" value="Homodimeric domain of signal transducing histidine kinase"/>
    <property type="match status" value="1"/>
</dbReference>
<dbReference type="AlphaFoldDB" id="A0A0E4GXQ9"/>
<organism evidence="9 10">
    <name type="scientific">Mycobacterium lentiflavum</name>
    <dbReference type="NCBI Taxonomy" id="141349"/>
    <lineage>
        <taxon>Bacteria</taxon>
        <taxon>Bacillati</taxon>
        <taxon>Actinomycetota</taxon>
        <taxon>Actinomycetes</taxon>
        <taxon>Mycobacteriales</taxon>
        <taxon>Mycobacteriaceae</taxon>
        <taxon>Mycobacterium</taxon>
        <taxon>Mycobacterium simiae complex</taxon>
    </lineage>
</organism>
<reference evidence="9 10" key="1">
    <citation type="submission" date="2015-03" db="EMBL/GenBank/DDBJ databases">
        <authorList>
            <person name="Urmite Genomes"/>
        </authorList>
    </citation>
    <scope>NUCLEOTIDE SEQUENCE [LARGE SCALE GENOMIC DNA]</scope>
    <source>
        <strain evidence="9 10">CSUR P1491</strain>
    </source>
</reference>
<dbReference type="Pfam" id="PF02518">
    <property type="entry name" value="HATPase_c"/>
    <property type="match status" value="1"/>
</dbReference>
<dbReference type="PANTHER" id="PTHR43065:SF42">
    <property type="entry name" value="TWO-COMPONENT SENSOR PPRA"/>
    <property type="match status" value="1"/>
</dbReference>
<dbReference type="SUPFAM" id="SSF55874">
    <property type="entry name" value="ATPase domain of HSP90 chaperone/DNA topoisomerase II/histidine kinase"/>
    <property type="match status" value="1"/>
</dbReference>
<dbReference type="EC" id="2.7.13.3" evidence="3"/>
<evidence type="ECO:0000256" key="1">
    <source>
        <dbReference type="ARBA" id="ARBA00000085"/>
    </source>
</evidence>
<dbReference type="SMART" id="SM00387">
    <property type="entry name" value="HATPase_c"/>
    <property type="match status" value="1"/>
</dbReference>
<keyword evidence="7" id="KW-1133">Transmembrane helix</keyword>
<gene>
    <name evidence="9" type="ORF">BN1232_02788</name>
</gene>
<protein>
    <recommendedName>
        <fullName evidence="3">histidine kinase</fullName>
        <ecNumber evidence="3">2.7.13.3</ecNumber>
    </recommendedName>
</protein>
<dbReference type="Pfam" id="PF00512">
    <property type="entry name" value="HisKA"/>
    <property type="match status" value="1"/>
</dbReference>
<dbReference type="CDD" id="cd00082">
    <property type="entry name" value="HisKA"/>
    <property type="match status" value="1"/>
</dbReference>
<dbReference type="RefSeq" id="WP_090601869.1">
    <property type="nucleotide sequence ID" value="NZ_CTEE01000001.1"/>
</dbReference>
<feature type="transmembrane region" description="Helical" evidence="7">
    <location>
        <begin position="20"/>
        <end position="45"/>
    </location>
</feature>
<dbReference type="GO" id="GO:0005886">
    <property type="term" value="C:plasma membrane"/>
    <property type="evidence" value="ECO:0007669"/>
    <property type="project" value="UniProtKB-SubCell"/>
</dbReference>
<dbReference type="OrthoDB" id="567977at2"/>
<dbReference type="InterPro" id="IPR005467">
    <property type="entry name" value="His_kinase_dom"/>
</dbReference>
<comment type="subcellular location">
    <subcellularLocation>
        <location evidence="2">Cell membrane</location>
    </subcellularLocation>
</comment>
<evidence type="ECO:0000259" key="8">
    <source>
        <dbReference type="PROSITE" id="PS50109"/>
    </source>
</evidence>